<dbReference type="Pfam" id="PF09814">
    <property type="entry name" value="HECT_2"/>
    <property type="match status" value="1"/>
</dbReference>
<dbReference type="EMBL" id="KZ303508">
    <property type="protein sequence ID" value="PIA15297.1"/>
    <property type="molecule type" value="Genomic_DNA"/>
</dbReference>
<dbReference type="GO" id="GO:0031624">
    <property type="term" value="F:ubiquitin conjugating enzyme binding"/>
    <property type="evidence" value="ECO:0007669"/>
    <property type="project" value="TreeGrafter"/>
</dbReference>
<dbReference type="OrthoDB" id="66510at2759"/>
<dbReference type="GO" id="GO:0000209">
    <property type="term" value="P:protein polyubiquitination"/>
    <property type="evidence" value="ECO:0007669"/>
    <property type="project" value="TreeGrafter"/>
</dbReference>
<keyword evidence="2" id="KW-1185">Reference proteome</keyword>
<dbReference type="GO" id="GO:0043161">
    <property type="term" value="P:proteasome-mediated ubiquitin-dependent protein catabolic process"/>
    <property type="evidence" value="ECO:0007669"/>
    <property type="project" value="TreeGrafter"/>
</dbReference>
<dbReference type="STRING" id="763665.A0A2G5B993"/>
<sequence>MGAYYIEVLDNLQVVDIYAASETRTHRSTDDVVQLIGEDSVKINGHPLVRLPVATAWHKLTRSYLPANDGETSGWIRIRVAIDYRSRKARLATSPQGISGIRRPVTAALLEQLEDICCQRCNAHLLSEALTKLHDRLNIRDLPSSHWSELVDCWMCHPEEDKLNVNPDLMYTFEPEREPLTCLDSLDMMPPSAIDMHMWLGNTFVLVPMTGLQGLQTKLVALDAQERFDNAFTVLQCESCENVVGEAGRVGRRHVYKLYSDHIRFMCKSEILSHASAHAVYKYVIEGRKSCKPAILIHLVGWNAELLASPIQSANLENDQKEPAFEKCIKVLFLKTEDKEFEEQAMQWLDDDATELLSLLDSDCGKLIELLTENSLRIPSHLRTMLGMSRSFLPQ</sequence>
<organism evidence="1 2">
    <name type="scientific">Coemansia reversa (strain ATCC 12441 / NRRL 1564)</name>
    <dbReference type="NCBI Taxonomy" id="763665"/>
    <lineage>
        <taxon>Eukaryota</taxon>
        <taxon>Fungi</taxon>
        <taxon>Fungi incertae sedis</taxon>
        <taxon>Zoopagomycota</taxon>
        <taxon>Kickxellomycotina</taxon>
        <taxon>Kickxellomycetes</taxon>
        <taxon>Kickxellales</taxon>
        <taxon>Kickxellaceae</taxon>
        <taxon>Coemansia</taxon>
    </lineage>
</organism>
<dbReference type="PANTHER" id="PTHR31531:SF2">
    <property type="entry name" value="E3 UBIQUITIN-PROTEIN LIGASE E3D"/>
    <property type="match status" value="1"/>
</dbReference>
<dbReference type="GO" id="GO:0005829">
    <property type="term" value="C:cytosol"/>
    <property type="evidence" value="ECO:0007669"/>
    <property type="project" value="TreeGrafter"/>
</dbReference>
<proteinExistence type="predicted"/>
<dbReference type="GO" id="GO:0005634">
    <property type="term" value="C:nucleus"/>
    <property type="evidence" value="ECO:0007669"/>
    <property type="project" value="TreeGrafter"/>
</dbReference>
<evidence type="ECO:0000313" key="2">
    <source>
        <dbReference type="Proteomes" id="UP000242474"/>
    </source>
</evidence>
<reference evidence="1 2" key="1">
    <citation type="journal article" date="2015" name="Genome Biol. Evol.">
        <title>Phylogenomic analyses indicate that early fungi evolved digesting cell walls of algal ancestors of land plants.</title>
        <authorList>
            <person name="Chang Y."/>
            <person name="Wang S."/>
            <person name="Sekimoto S."/>
            <person name="Aerts A.L."/>
            <person name="Choi C."/>
            <person name="Clum A."/>
            <person name="LaButti K.M."/>
            <person name="Lindquist E.A."/>
            <person name="Yee Ngan C."/>
            <person name="Ohm R.A."/>
            <person name="Salamov A.A."/>
            <person name="Grigoriev I.V."/>
            <person name="Spatafora J.W."/>
            <person name="Berbee M.L."/>
        </authorList>
    </citation>
    <scope>NUCLEOTIDE SEQUENCE [LARGE SCALE GENOMIC DNA]</scope>
    <source>
        <strain evidence="1 2">NRRL 1564</strain>
    </source>
</reference>
<gene>
    <name evidence="1" type="ORF">COEREDRAFT_9442</name>
</gene>
<name>A0A2G5B993_COERN</name>
<dbReference type="InterPro" id="IPR019193">
    <property type="entry name" value="UBQ-conj_enz_E2-bd_prot"/>
</dbReference>
<dbReference type="GO" id="GO:0061630">
    <property type="term" value="F:ubiquitin protein ligase activity"/>
    <property type="evidence" value="ECO:0007669"/>
    <property type="project" value="TreeGrafter"/>
</dbReference>
<dbReference type="GO" id="GO:0000151">
    <property type="term" value="C:ubiquitin ligase complex"/>
    <property type="evidence" value="ECO:0007669"/>
    <property type="project" value="TreeGrafter"/>
</dbReference>
<dbReference type="GO" id="GO:0006513">
    <property type="term" value="P:protein monoubiquitination"/>
    <property type="evidence" value="ECO:0007669"/>
    <property type="project" value="TreeGrafter"/>
</dbReference>
<dbReference type="Proteomes" id="UP000242474">
    <property type="component" value="Unassembled WGS sequence"/>
</dbReference>
<accession>A0A2G5B993</accession>
<dbReference type="PANTHER" id="PTHR31531">
    <property type="entry name" value="E3 UBIQUITIN-PROTEIN LIGASE E3D FAMILY MEMBER"/>
    <property type="match status" value="1"/>
</dbReference>
<dbReference type="AlphaFoldDB" id="A0A2G5B993"/>
<dbReference type="GO" id="GO:0030332">
    <property type="term" value="F:cyclin binding"/>
    <property type="evidence" value="ECO:0007669"/>
    <property type="project" value="TreeGrafter"/>
</dbReference>
<protein>
    <submittedName>
        <fullName evidence="1">Uncharacterized protein</fullName>
    </submittedName>
</protein>
<dbReference type="GO" id="GO:0051865">
    <property type="term" value="P:protein autoubiquitination"/>
    <property type="evidence" value="ECO:0007669"/>
    <property type="project" value="TreeGrafter"/>
</dbReference>
<evidence type="ECO:0000313" key="1">
    <source>
        <dbReference type="EMBL" id="PIA15297.1"/>
    </source>
</evidence>